<gene>
    <name evidence="2" type="ORF">Q7514_21040</name>
</gene>
<evidence type="ECO:0000313" key="3">
    <source>
        <dbReference type="Proteomes" id="UP001336020"/>
    </source>
</evidence>
<keyword evidence="1" id="KW-1133">Transmembrane helix</keyword>
<feature type="transmembrane region" description="Helical" evidence="1">
    <location>
        <begin position="118"/>
        <end position="137"/>
    </location>
</feature>
<feature type="transmembrane region" description="Helical" evidence="1">
    <location>
        <begin position="233"/>
        <end position="252"/>
    </location>
</feature>
<feature type="transmembrane region" description="Helical" evidence="1">
    <location>
        <begin position="157"/>
        <end position="181"/>
    </location>
</feature>
<dbReference type="EMBL" id="JAUTXY010000010">
    <property type="protein sequence ID" value="MEE2060013.1"/>
    <property type="molecule type" value="Genomic_DNA"/>
</dbReference>
<feature type="transmembrane region" description="Helical" evidence="1">
    <location>
        <begin position="92"/>
        <end position="111"/>
    </location>
</feature>
<keyword evidence="3" id="KW-1185">Reference proteome</keyword>
<proteinExistence type="predicted"/>
<feature type="transmembrane region" description="Helical" evidence="1">
    <location>
        <begin position="201"/>
        <end position="218"/>
    </location>
</feature>
<dbReference type="RefSeq" id="WP_330135193.1">
    <property type="nucleotide sequence ID" value="NZ_JAUTXY010000010.1"/>
</dbReference>
<evidence type="ECO:0000313" key="2">
    <source>
        <dbReference type="EMBL" id="MEE2060013.1"/>
    </source>
</evidence>
<evidence type="ECO:0000256" key="1">
    <source>
        <dbReference type="SAM" id="Phobius"/>
    </source>
</evidence>
<keyword evidence="1" id="KW-0812">Transmembrane</keyword>
<reference evidence="2 3" key="1">
    <citation type="submission" date="2023-07" db="EMBL/GenBank/DDBJ databases">
        <authorList>
            <person name="Girao M."/>
            <person name="Carvalho M.F."/>
        </authorList>
    </citation>
    <scope>NUCLEOTIDE SEQUENCE [LARGE SCALE GENOMIC DNA]</scope>
    <source>
        <strain evidence="2 3">YIM65754</strain>
    </source>
</reference>
<comment type="caution">
    <text evidence="2">The sequence shown here is derived from an EMBL/GenBank/DDBJ whole genome shotgun (WGS) entry which is preliminary data.</text>
</comment>
<dbReference type="Proteomes" id="UP001336020">
    <property type="component" value="Unassembled WGS sequence"/>
</dbReference>
<accession>A0ABU7LEP0</accession>
<feature type="transmembrane region" description="Helical" evidence="1">
    <location>
        <begin position="38"/>
        <end position="61"/>
    </location>
</feature>
<sequence length="428" mass="44351">MAAWIKVVLLVFGGYTAAVVLGAPTVDTYPMATGFGPAPVMASAIAASATGAVVAVLVAAGIRQRTRVAAAVLAGALLVVVVALPGAWRFDMYISVIGAGSLLGGLAVMCIDPRRARLQAVLAAAVVAGLLTAAPIAEFRDFASTPRRYADYLEVSFQPVPVNAVWLIPGVVTLVAGASMWVIGRGDAALFGERRGSRRELLVGIGIPVVGTGLHWSFERAVMSSSAEAPEAGRWLLGVVAVVVVIAAALWLCEHTGTVLLAAMALAVVGREAVSWSPTVWPLLLVPVVLAGVGAWLGHRFPRALVGIGVLALVAASGVADGLPWDDMRIAANLFVVPLAAAYTIAASLPSTPPVVATSMTLPAALALPLVAQYGWTAYTPLTSEPVEWLSNSWTWMSSAVSVAAVVALGGAMAWIQYRRPTDVRRRT</sequence>
<feature type="transmembrane region" description="Helical" evidence="1">
    <location>
        <begin position="280"/>
        <end position="297"/>
    </location>
</feature>
<feature type="transmembrane region" description="Helical" evidence="1">
    <location>
        <begin position="304"/>
        <end position="324"/>
    </location>
</feature>
<feature type="transmembrane region" description="Helical" evidence="1">
    <location>
        <begin position="68"/>
        <end position="86"/>
    </location>
</feature>
<keyword evidence="1" id="KW-0472">Membrane</keyword>
<organism evidence="2 3">
    <name type="scientific">Rhodococcus artemisiae</name>
    <dbReference type="NCBI Taxonomy" id="714159"/>
    <lineage>
        <taxon>Bacteria</taxon>
        <taxon>Bacillati</taxon>
        <taxon>Actinomycetota</taxon>
        <taxon>Actinomycetes</taxon>
        <taxon>Mycobacteriales</taxon>
        <taxon>Nocardiaceae</taxon>
        <taxon>Rhodococcus</taxon>
    </lineage>
</organism>
<name>A0ABU7LEP0_9NOCA</name>
<feature type="transmembrane region" description="Helical" evidence="1">
    <location>
        <begin position="330"/>
        <end position="349"/>
    </location>
</feature>
<protein>
    <submittedName>
        <fullName evidence="2">Uncharacterized protein</fullName>
    </submittedName>
</protein>
<feature type="transmembrane region" description="Helical" evidence="1">
    <location>
        <begin position="396"/>
        <end position="418"/>
    </location>
</feature>